<dbReference type="PANTHER" id="PTHR42928:SF5">
    <property type="entry name" value="BLR1237 PROTEIN"/>
    <property type="match status" value="1"/>
</dbReference>
<dbReference type="InterPro" id="IPR042100">
    <property type="entry name" value="Bug_dom1"/>
</dbReference>
<comment type="similarity">
    <text evidence="1">Belongs to the UPF0065 (bug) family.</text>
</comment>
<dbReference type="RefSeq" id="WP_274112354.1">
    <property type="nucleotide sequence ID" value="NZ_JAPCKI010000011.1"/>
</dbReference>
<comment type="caution">
    <text evidence="3">The sequence shown here is derived from an EMBL/GenBank/DDBJ whole genome shotgun (WGS) entry which is preliminary data.</text>
</comment>
<dbReference type="Gene3D" id="3.40.190.10">
    <property type="entry name" value="Periplasmic binding protein-like II"/>
    <property type="match status" value="1"/>
</dbReference>
<accession>A0ABT5S0R8</accession>
<reference evidence="3" key="1">
    <citation type="submission" date="2022-10" db="EMBL/GenBank/DDBJ databases">
        <title>Description of microaerobic benzene degrading bacteria.</title>
        <authorList>
            <person name="Bedics A."/>
            <person name="Tancsics A."/>
            <person name="Banerjee S."/>
        </authorList>
    </citation>
    <scope>NUCLEOTIDE SEQUENCE</scope>
    <source>
        <strain evidence="3">D2M1</strain>
    </source>
</reference>
<dbReference type="PIRSF" id="PIRSF017082">
    <property type="entry name" value="YflP"/>
    <property type="match status" value="1"/>
</dbReference>
<dbReference type="EMBL" id="JAPCKI010000011">
    <property type="protein sequence ID" value="MDD2179245.1"/>
    <property type="molecule type" value="Genomic_DNA"/>
</dbReference>
<gene>
    <name evidence="3" type="ORF">OIN59_17545</name>
</gene>
<dbReference type="Pfam" id="PF03401">
    <property type="entry name" value="TctC"/>
    <property type="match status" value="1"/>
</dbReference>
<dbReference type="InterPro" id="IPR005064">
    <property type="entry name" value="BUG"/>
</dbReference>
<name>A0ABT5S0R8_9BURK</name>
<dbReference type="SUPFAM" id="SSF53850">
    <property type="entry name" value="Periplasmic binding protein-like II"/>
    <property type="match status" value="1"/>
</dbReference>
<organism evidence="3 4">
    <name type="scientific">Acidovorax benzenivorans</name>
    <dbReference type="NCBI Taxonomy" id="2987520"/>
    <lineage>
        <taxon>Bacteria</taxon>
        <taxon>Pseudomonadati</taxon>
        <taxon>Pseudomonadota</taxon>
        <taxon>Betaproteobacteria</taxon>
        <taxon>Burkholderiales</taxon>
        <taxon>Comamonadaceae</taxon>
        <taxon>Acidovorax</taxon>
    </lineage>
</organism>
<dbReference type="PANTHER" id="PTHR42928">
    <property type="entry name" value="TRICARBOXYLATE-BINDING PROTEIN"/>
    <property type="match status" value="1"/>
</dbReference>
<keyword evidence="4" id="KW-1185">Reference proteome</keyword>
<protein>
    <submittedName>
        <fullName evidence="3">Tripartite tricarboxylate transporter substrate binding protein</fullName>
    </submittedName>
</protein>
<dbReference type="Proteomes" id="UP001148932">
    <property type="component" value="Unassembled WGS sequence"/>
</dbReference>
<feature type="signal peptide" evidence="2">
    <location>
        <begin position="1"/>
        <end position="49"/>
    </location>
</feature>
<evidence type="ECO:0000313" key="4">
    <source>
        <dbReference type="Proteomes" id="UP001148932"/>
    </source>
</evidence>
<keyword evidence="2" id="KW-0732">Signal</keyword>
<evidence type="ECO:0000256" key="1">
    <source>
        <dbReference type="ARBA" id="ARBA00006987"/>
    </source>
</evidence>
<feature type="chain" id="PRO_5045407576" evidence="2">
    <location>
        <begin position="50"/>
        <end position="348"/>
    </location>
</feature>
<sequence length="348" mass="36605">MPTTLHMPSTHTPMCSTVTAPSRLRRGLALAGLALCAIGSAAGSAPAHAQAWPSKPIRLVVGFPPGGSSDATARMLATALSAKLGQQVFVENKAGANSIIATQFVRSQPADGYTLLSVSSSFAINPALQKLNYDIYKDFTPVALLGIIPLWMVTPNDVPVKSVKDLVALAKAQPGKLPYASYGSGSAGHLASELLLSMTATNMIHVPYKGTGPGLVDVMGGQVTMMMPTVASSVTLVKEGKLRAIAVTSAKRVSAVPDVPTIAESGVPGFELVAWETIQVAAGTPPEVVNRLNATIREIIATQDFRDKLVKIGIEPELKMAPADVAKFVRSEAEKFDKVVRERNIKAE</sequence>
<evidence type="ECO:0000256" key="2">
    <source>
        <dbReference type="SAM" id="SignalP"/>
    </source>
</evidence>
<proteinExistence type="inferred from homology"/>
<dbReference type="Gene3D" id="3.40.190.150">
    <property type="entry name" value="Bordetella uptake gene, domain 1"/>
    <property type="match status" value="1"/>
</dbReference>
<dbReference type="CDD" id="cd13578">
    <property type="entry name" value="PBP2_Bug27"/>
    <property type="match status" value="1"/>
</dbReference>
<evidence type="ECO:0000313" key="3">
    <source>
        <dbReference type="EMBL" id="MDD2179245.1"/>
    </source>
</evidence>